<gene>
    <name evidence="2" type="ORF">AAFF_G00283690</name>
</gene>
<protein>
    <submittedName>
        <fullName evidence="2">Uncharacterized protein</fullName>
    </submittedName>
</protein>
<evidence type="ECO:0000313" key="2">
    <source>
        <dbReference type="EMBL" id="KAJ8417142.1"/>
    </source>
</evidence>
<proteinExistence type="predicted"/>
<organism evidence="2 3">
    <name type="scientific">Aldrovandia affinis</name>
    <dbReference type="NCBI Taxonomy" id="143900"/>
    <lineage>
        <taxon>Eukaryota</taxon>
        <taxon>Metazoa</taxon>
        <taxon>Chordata</taxon>
        <taxon>Craniata</taxon>
        <taxon>Vertebrata</taxon>
        <taxon>Euteleostomi</taxon>
        <taxon>Actinopterygii</taxon>
        <taxon>Neopterygii</taxon>
        <taxon>Teleostei</taxon>
        <taxon>Notacanthiformes</taxon>
        <taxon>Halosauridae</taxon>
        <taxon>Aldrovandia</taxon>
    </lineage>
</organism>
<feature type="compositionally biased region" description="Gly residues" evidence="1">
    <location>
        <begin position="49"/>
        <end position="61"/>
    </location>
</feature>
<accession>A0AAD7TAP8</accession>
<name>A0AAD7TAP8_9TELE</name>
<comment type="caution">
    <text evidence="2">The sequence shown here is derived from an EMBL/GenBank/DDBJ whole genome shotgun (WGS) entry which is preliminary data.</text>
</comment>
<dbReference type="EMBL" id="JAINUG010000004">
    <property type="protein sequence ID" value="KAJ8417142.1"/>
    <property type="molecule type" value="Genomic_DNA"/>
</dbReference>
<sequence>MEDGVFDPLSTIKTRFAPGRVGSESTGTESLSPAAGGPHQGQAHAPGPGMVGTGNNGGFTGSTGAASGVGLPIIRPSSRHKRHKGPQAGGHCGAAPRPRSPFINTFSLLSGLAVAATGGRINERAPAPRG</sequence>
<evidence type="ECO:0000256" key="1">
    <source>
        <dbReference type="SAM" id="MobiDB-lite"/>
    </source>
</evidence>
<dbReference type="Proteomes" id="UP001221898">
    <property type="component" value="Unassembled WGS sequence"/>
</dbReference>
<feature type="compositionally biased region" description="Low complexity" evidence="1">
    <location>
        <begin position="33"/>
        <end position="48"/>
    </location>
</feature>
<keyword evidence="3" id="KW-1185">Reference proteome</keyword>
<feature type="region of interest" description="Disordered" evidence="1">
    <location>
        <begin position="16"/>
        <end position="101"/>
    </location>
</feature>
<evidence type="ECO:0000313" key="3">
    <source>
        <dbReference type="Proteomes" id="UP001221898"/>
    </source>
</evidence>
<dbReference type="AlphaFoldDB" id="A0AAD7TAP8"/>
<reference evidence="2" key="1">
    <citation type="journal article" date="2023" name="Science">
        <title>Genome structures resolve the early diversification of teleost fishes.</title>
        <authorList>
            <person name="Parey E."/>
            <person name="Louis A."/>
            <person name="Montfort J."/>
            <person name="Bouchez O."/>
            <person name="Roques C."/>
            <person name="Iampietro C."/>
            <person name="Lluch J."/>
            <person name="Castinel A."/>
            <person name="Donnadieu C."/>
            <person name="Desvignes T."/>
            <person name="Floi Bucao C."/>
            <person name="Jouanno E."/>
            <person name="Wen M."/>
            <person name="Mejri S."/>
            <person name="Dirks R."/>
            <person name="Jansen H."/>
            <person name="Henkel C."/>
            <person name="Chen W.J."/>
            <person name="Zahm M."/>
            <person name="Cabau C."/>
            <person name="Klopp C."/>
            <person name="Thompson A.W."/>
            <person name="Robinson-Rechavi M."/>
            <person name="Braasch I."/>
            <person name="Lecointre G."/>
            <person name="Bobe J."/>
            <person name="Postlethwait J.H."/>
            <person name="Berthelot C."/>
            <person name="Roest Crollius H."/>
            <person name="Guiguen Y."/>
        </authorList>
    </citation>
    <scope>NUCLEOTIDE SEQUENCE</scope>
    <source>
        <strain evidence="2">NC1722</strain>
    </source>
</reference>